<dbReference type="SMART" id="SM00854">
    <property type="entry name" value="PGA_cap"/>
    <property type="match status" value="1"/>
</dbReference>
<accession>A0A2A4X1L0</accession>
<comment type="similarity">
    <text evidence="1">Belongs to the CapA family.</text>
</comment>
<dbReference type="EMBL" id="NVUL01000064">
    <property type="protein sequence ID" value="PCI75949.1"/>
    <property type="molecule type" value="Genomic_DNA"/>
</dbReference>
<evidence type="ECO:0000256" key="2">
    <source>
        <dbReference type="SAM" id="MobiDB-lite"/>
    </source>
</evidence>
<sequence length="489" mass="53336">MKAGNIQRRLSRIQSRLNLLVFVVSSSLSISVSAQTDLPTLADGDRAMTMRGEFVLASVGDLMIRRPASQLADPEVQAVLDLIRNADLAVANMEGELANLREFDGPLNGFVGSHEVAADLKLMGFDMVNRAQNHLLDSEFEGMFSTNSLLDDAGIVHAGSGSNLQEAAAPAFLELAKGRAALVGAHAPIFPEHRRLAATARIGNLGGRPGLNMLNYSETILVSAQQYDALQQVRQGFLDYRDNYDNPRPVASASPETGLSIPASSSGRNDPTYRVTRGDEIPGTVVYTLNDDDVGRMLRSIRNARQLGDFVIAAAHIHQSQSVVEFQHLSTRPPEFYVDLAHQAIDAGADAFVGTGVQTLRGIEIYQGKPIFYGLGEFFREAQWELPIVVGAADSDPRRGMQRFSRNFGGSTQSLESLVAMSHYENGALKEVRLYPTELGINGPDSRLGIPRMATEQHAQQILERVARLSDQWGTKIDIEENVGIIRVD</sequence>
<dbReference type="PANTHER" id="PTHR33393">
    <property type="entry name" value="POLYGLUTAMINE SYNTHESIS ACCESSORY PROTEIN RV0574C-RELATED"/>
    <property type="match status" value="1"/>
</dbReference>
<reference evidence="6" key="1">
    <citation type="submission" date="2017-08" db="EMBL/GenBank/DDBJ databases">
        <title>A dynamic microbial community with high functional redundancy inhabits the cold, oxic subseafloor aquifer.</title>
        <authorList>
            <person name="Tully B.J."/>
            <person name="Wheat C.G."/>
            <person name="Glazer B.T."/>
            <person name="Huber J.A."/>
        </authorList>
    </citation>
    <scope>NUCLEOTIDE SEQUENCE [LARGE SCALE GENOMIC DNA]</scope>
</reference>
<gene>
    <name evidence="5" type="ORF">COB20_11700</name>
</gene>
<keyword evidence="3" id="KW-0732">Signal</keyword>
<evidence type="ECO:0000256" key="3">
    <source>
        <dbReference type="SAM" id="SignalP"/>
    </source>
</evidence>
<evidence type="ECO:0000256" key="1">
    <source>
        <dbReference type="ARBA" id="ARBA00005662"/>
    </source>
</evidence>
<dbReference type="SUPFAM" id="SSF56300">
    <property type="entry name" value="Metallo-dependent phosphatases"/>
    <property type="match status" value="1"/>
</dbReference>
<evidence type="ECO:0000259" key="4">
    <source>
        <dbReference type="SMART" id="SM00854"/>
    </source>
</evidence>
<organism evidence="5 6">
    <name type="scientific">SAR86 cluster bacterium</name>
    <dbReference type="NCBI Taxonomy" id="2030880"/>
    <lineage>
        <taxon>Bacteria</taxon>
        <taxon>Pseudomonadati</taxon>
        <taxon>Pseudomonadota</taxon>
        <taxon>Gammaproteobacteria</taxon>
        <taxon>SAR86 cluster</taxon>
    </lineage>
</organism>
<feature type="signal peptide" evidence="3">
    <location>
        <begin position="1"/>
        <end position="34"/>
    </location>
</feature>
<dbReference type="InterPro" id="IPR019079">
    <property type="entry name" value="Capsule_synth_CapA"/>
</dbReference>
<dbReference type="AlphaFoldDB" id="A0A2A4X1L0"/>
<dbReference type="InterPro" id="IPR029052">
    <property type="entry name" value="Metallo-depent_PP-like"/>
</dbReference>
<feature type="compositionally biased region" description="Polar residues" evidence="2">
    <location>
        <begin position="254"/>
        <end position="269"/>
    </location>
</feature>
<comment type="caution">
    <text evidence="5">The sequence shown here is derived from an EMBL/GenBank/DDBJ whole genome shotgun (WGS) entry which is preliminary data.</text>
</comment>
<dbReference type="InterPro" id="IPR052169">
    <property type="entry name" value="CW_Biosynth-Accessory"/>
</dbReference>
<dbReference type="PANTHER" id="PTHR33393:SF13">
    <property type="entry name" value="PGA BIOSYNTHESIS PROTEIN CAPA"/>
    <property type="match status" value="1"/>
</dbReference>
<evidence type="ECO:0000313" key="6">
    <source>
        <dbReference type="Proteomes" id="UP000218767"/>
    </source>
</evidence>
<dbReference type="Proteomes" id="UP000218767">
    <property type="component" value="Unassembled WGS sequence"/>
</dbReference>
<feature type="domain" description="Capsule synthesis protein CapA" evidence="4">
    <location>
        <begin position="55"/>
        <end position="382"/>
    </location>
</feature>
<feature type="chain" id="PRO_5013399995" description="Capsule synthesis protein CapA domain-containing protein" evidence="3">
    <location>
        <begin position="35"/>
        <end position="489"/>
    </location>
</feature>
<feature type="region of interest" description="Disordered" evidence="2">
    <location>
        <begin position="245"/>
        <end position="277"/>
    </location>
</feature>
<evidence type="ECO:0000313" key="5">
    <source>
        <dbReference type="EMBL" id="PCI75949.1"/>
    </source>
</evidence>
<protein>
    <recommendedName>
        <fullName evidence="4">Capsule synthesis protein CapA domain-containing protein</fullName>
    </recommendedName>
</protein>
<dbReference type="Pfam" id="PF09587">
    <property type="entry name" value="PGA_cap"/>
    <property type="match status" value="1"/>
</dbReference>
<proteinExistence type="inferred from homology"/>
<name>A0A2A4X1L0_9GAMM</name>